<keyword evidence="7" id="KW-1185">Reference proteome</keyword>
<keyword evidence="1" id="KW-0678">Repressor</keyword>
<gene>
    <name evidence="6" type="ORF">GCM10009090_18340</name>
</gene>
<feature type="domain" description="HTH merR-type" evidence="5">
    <location>
        <begin position="1"/>
        <end position="68"/>
    </location>
</feature>
<sequence>MKIGELARRSGLSERMLRYYEQAGLLQPARTSTGYRDYGEQELLAARRIRQLSASGLKIETIRVLLPCMRADAGALFEACDEIHEALTRALADLDAKLHALGASRTLIAGFLRDLDALHEPPGALPTPGAGSPGTRAG</sequence>
<name>A0A919KI07_9XANT</name>
<comment type="caution">
    <text evidence="6">The sequence shown here is derived from an EMBL/GenBank/DDBJ whole genome shotgun (WGS) entry which is preliminary data.</text>
</comment>
<dbReference type="Proteomes" id="UP000623958">
    <property type="component" value="Unassembled WGS sequence"/>
</dbReference>
<dbReference type="PRINTS" id="PR00040">
    <property type="entry name" value="HTHMERR"/>
</dbReference>
<organism evidence="6 7">
    <name type="scientific">Xanthomonas boreopolis</name>
    <dbReference type="NCBI Taxonomy" id="86183"/>
    <lineage>
        <taxon>Bacteria</taxon>
        <taxon>Pseudomonadati</taxon>
        <taxon>Pseudomonadota</taxon>
        <taxon>Gammaproteobacteria</taxon>
        <taxon>Lysobacterales</taxon>
        <taxon>Lysobacteraceae</taxon>
        <taxon>Xanthomonas</taxon>
    </lineage>
</organism>
<dbReference type="GO" id="GO:0003700">
    <property type="term" value="F:DNA-binding transcription factor activity"/>
    <property type="evidence" value="ECO:0007669"/>
    <property type="project" value="InterPro"/>
</dbReference>
<dbReference type="InterPro" id="IPR009061">
    <property type="entry name" value="DNA-bd_dom_put_sf"/>
</dbReference>
<dbReference type="RefSeq" id="WP_434027015.1">
    <property type="nucleotide sequence ID" value="NZ_BNBA01000012.1"/>
</dbReference>
<proteinExistence type="predicted"/>
<dbReference type="PROSITE" id="PS50937">
    <property type="entry name" value="HTH_MERR_2"/>
    <property type="match status" value="1"/>
</dbReference>
<dbReference type="PROSITE" id="PS00552">
    <property type="entry name" value="HTH_MERR_1"/>
    <property type="match status" value="1"/>
</dbReference>
<dbReference type="GO" id="GO:0003677">
    <property type="term" value="F:DNA binding"/>
    <property type="evidence" value="ECO:0007669"/>
    <property type="project" value="UniProtKB-KW"/>
</dbReference>
<evidence type="ECO:0000313" key="6">
    <source>
        <dbReference type="EMBL" id="GHH53284.1"/>
    </source>
</evidence>
<evidence type="ECO:0000313" key="7">
    <source>
        <dbReference type="Proteomes" id="UP000623958"/>
    </source>
</evidence>
<dbReference type="Gene3D" id="1.10.1660.10">
    <property type="match status" value="1"/>
</dbReference>
<protein>
    <submittedName>
        <fullName evidence="6">MerR family transcriptional regulator</fullName>
    </submittedName>
</protein>
<keyword evidence="2" id="KW-0805">Transcription regulation</keyword>
<dbReference type="SUPFAM" id="SSF46955">
    <property type="entry name" value="Putative DNA-binding domain"/>
    <property type="match status" value="1"/>
</dbReference>
<dbReference type="Pfam" id="PF13411">
    <property type="entry name" value="MerR_1"/>
    <property type="match status" value="1"/>
</dbReference>
<dbReference type="PANTHER" id="PTHR30204">
    <property type="entry name" value="REDOX-CYCLING DRUG-SENSING TRANSCRIPTIONAL ACTIVATOR SOXR"/>
    <property type="match status" value="1"/>
</dbReference>
<keyword evidence="3" id="KW-0238">DNA-binding</keyword>
<dbReference type="AlphaFoldDB" id="A0A919KI07"/>
<dbReference type="InterPro" id="IPR000551">
    <property type="entry name" value="MerR-type_HTH_dom"/>
</dbReference>
<dbReference type="InterPro" id="IPR047057">
    <property type="entry name" value="MerR_fam"/>
</dbReference>
<accession>A0A919KI07</accession>
<reference evidence="6" key="1">
    <citation type="journal article" date="2014" name="Int. J. Syst. Evol. Microbiol.">
        <title>Complete genome sequence of Corynebacterium casei LMG S-19264T (=DSM 44701T), isolated from a smear-ripened cheese.</title>
        <authorList>
            <consortium name="US DOE Joint Genome Institute (JGI-PGF)"/>
            <person name="Walter F."/>
            <person name="Albersmeier A."/>
            <person name="Kalinowski J."/>
            <person name="Ruckert C."/>
        </authorList>
    </citation>
    <scope>NUCLEOTIDE SEQUENCE</scope>
    <source>
        <strain evidence="6">JCM 13306</strain>
    </source>
</reference>
<dbReference type="PANTHER" id="PTHR30204:SF69">
    <property type="entry name" value="MERR-FAMILY TRANSCRIPTIONAL REGULATOR"/>
    <property type="match status" value="1"/>
</dbReference>
<evidence type="ECO:0000256" key="1">
    <source>
        <dbReference type="ARBA" id="ARBA00022491"/>
    </source>
</evidence>
<dbReference type="EMBL" id="BNBA01000012">
    <property type="protein sequence ID" value="GHH53284.1"/>
    <property type="molecule type" value="Genomic_DNA"/>
</dbReference>
<reference evidence="6" key="2">
    <citation type="submission" date="2020-09" db="EMBL/GenBank/DDBJ databases">
        <authorList>
            <person name="Sun Q."/>
            <person name="Ohkuma M."/>
        </authorList>
    </citation>
    <scope>NUCLEOTIDE SEQUENCE</scope>
    <source>
        <strain evidence="6">JCM 13306</strain>
    </source>
</reference>
<evidence type="ECO:0000256" key="3">
    <source>
        <dbReference type="ARBA" id="ARBA00023125"/>
    </source>
</evidence>
<evidence type="ECO:0000256" key="2">
    <source>
        <dbReference type="ARBA" id="ARBA00023015"/>
    </source>
</evidence>
<keyword evidence="4" id="KW-0804">Transcription</keyword>
<evidence type="ECO:0000256" key="4">
    <source>
        <dbReference type="ARBA" id="ARBA00023163"/>
    </source>
</evidence>
<dbReference type="SMART" id="SM00422">
    <property type="entry name" value="HTH_MERR"/>
    <property type="match status" value="1"/>
</dbReference>
<evidence type="ECO:0000259" key="5">
    <source>
        <dbReference type="PROSITE" id="PS50937"/>
    </source>
</evidence>